<dbReference type="PANTHER" id="PTHR11461:SF211">
    <property type="entry name" value="GH10112P-RELATED"/>
    <property type="match status" value="1"/>
</dbReference>
<proteinExistence type="inferred from homology"/>
<dbReference type="AlphaFoldDB" id="A0A2N3QTC8"/>
<dbReference type="InterPro" id="IPR023796">
    <property type="entry name" value="Serpin_dom"/>
</dbReference>
<comment type="similarity">
    <text evidence="1">Belongs to the serpin family.</text>
</comment>
<evidence type="ECO:0000313" key="3">
    <source>
        <dbReference type="EMBL" id="PKU95267.1"/>
    </source>
</evidence>
<dbReference type="SUPFAM" id="SSF56574">
    <property type="entry name" value="Serpins"/>
    <property type="match status" value="1"/>
</dbReference>
<dbReference type="InterPro" id="IPR042178">
    <property type="entry name" value="Serpin_sf_1"/>
</dbReference>
<accession>A0A2N3QTC8</accession>
<evidence type="ECO:0000259" key="2">
    <source>
        <dbReference type="SMART" id="SM00093"/>
    </source>
</evidence>
<dbReference type="InterPro" id="IPR000215">
    <property type="entry name" value="Serpin_fam"/>
</dbReference>
<dbReference type="InterPro" id="IPR023795">
    <property type="entry name" value="Serpin_CS"/>
</dbReference>
<protein>
    <submittedName>
        <fullName evidence="3">Serine proteinase inhibitor</fullName>
    </submittedName>
</protein>
<name>A0A2N3QTC8_9BIFI</name>
<feature type="domain" description="Serpin" evidence="2">
    <location>
        <begin position="25"/>
        <end position="307"/>
    </location>
</feature>
<organism evidence="3 4">
    <name type="scientific">Bifidobacterium pseudolongum subsp. globosum</name>
    <dbReference type="NCBI Taxonomy" id="1690"/>
    <lineage>
        <taxon>Bacteria</taxon>
        <taxon>Bacillati</taxon>
        <taxon>Actinomycetota</taxon>
        <taxon>Actinomycetes</taxon>
        <taxon>Bifidobacteriales</taxon>
        <taxon>Bifidobacteriaceae</taxon>
        <taxon>Bifidobacterium</taxon>
    </lineage>
</organism>
<evidence type="ECO:0000313" key="4">
    <source>
        <dbReference type="Proteomes" id="UP000233722"/>
    </source>
</evidence>
<dbReference type="PANTHER" id="PTHR11461">
    <property type="entry name" value="SERINE PROTEASE INHIBITOR, SERPIN"/>
    <property type="match status" value="1"/>
</dbReference>
<dbReference type="SMART" id="SM00093">
    <property type="entry name" value="SERPIN"/>
    <property type="match status" value="1"/>
</dbReference>
<dbReference type="GO" id="GO:0005615">
    <property type="term" value="C:extracellular space"/>
    <property type="evidence" value="ECO:0007669"/>
    <property type="project" value="InterPro"/>
</dbReference>
<sequence>MARTAHRTTGSEPCGLLPSLNHRGRIGAEQWKPISHSSTYLRDLTAKQANAPVSSILLSIISTVFADIRWKTPFELNDTEPAVFHGDQGDTTVPFMPQRCEDVSYLCDETFGWERVDIPFDDGSELRIVLPAPGTLETLVYDLIALRRAFSTELAVTIPQADKQELTGMDRLKAKLAARKNPASMPIYANTVTAKVALPRFEIDSTINGRTLVSILRSSGITDAFDPTHADFTGICEGALAISRIMQGTHIEVNEHGARAAVYTGTSVPGAVPQWGPEITFTVDRPFMYALMTRDRLPLFVGAVRNL</sequence>
<gene>
    <name evidence="3" type="ORF">CQR45_0911</name>
</gene>
<dbReference type="Proteomes" id="UP000233722">
    <property type="component" value="Unassembled WGS sequence"/>
</dbReference>
<reference evidence="3 4" key="1">
    <citation type="submission" date="2017-10" db="EMBL/GenBank/DDBJ databases">
        <title>Bifidobacterium genomics.</title>
        <authorList>
            <person name="Lugli G.A."/>
            <person name="Milani C."/>
            <person name="Mancabelli L."/>
        </authorList>
    </citation>
    <scope>NUCLEOTIDE SEQUENCE [LARGE SCALE GENOMIC DNA]</scope>
    <source>
        <strain evidence="3 4">1747B</strain>
    </source>
</reference>
<evidence type="ECO:0000256" key="1">
    <source>
        <dbReference type="RuleBase" id="RU000411"/>
    </source>
</evidence>
<dbReference type="InterPro" id="IPR036186">
    <property type="entry name" value="Serpin_sf"/>
</dbReference>
<dbReference type="Gene3D" id="3.30.497.10">
    <property type="entry name" value="Antithrombin, subunit I, domain 2"/>
    <property type="match status" value="2"/>
</dbReference>
<dbReference type="Pfam" id="PF00079">
    <property type="entry name" value="Serpin"/>
    <property type="match status" value="2"/>
</dbReference>
<dbReference type="InterPro" id="IPR042185">
    <property type="entry name" value="Serpin_sf_2"/>
</dbReference>
<comment type="caution">
    <text evidence="3">The sequence shown here is derived from an EMBL/GenBank/DDBJ whole genome shotgun (WGS) entry which is preliminary data.</text>
</comment>
<dbReference type="EMBL" id="PCHA01000018">
    <property type="protein sequence ID" value="PKU95267.1"/>
    <property type="molecule type" value="Genomic_DNA"/>
</dbReference>
<dbReference type="Gene3D" id="2.30.39.10">
    <property type="entry name" value="Alpha-1-antitrypsin, domain 1"/>
    <property type="match status" value="2"/>
</dbReference>
<dbReference type="PROSITE" id="PS00284">
    <property type="entry name" value="SERPIN"/>
    <property type="match status" value="1"/>
</dbReference>
<dbReference type="GO" id="GO:0004867">
    <property type="term" value="F:serine-type endopeptidase inhibitor activity"/>
    <property type="evidence" value="ECO:0007669"/>
    <property type="project" value="InterPro"/>
</dbReference>